<sequence length="57" mass="6214">ASSVDSEHSFLAGRLQANHLQHNMGSNTFRAQMAVGSWYGTPLLPDVTEIVKMVQGK</sequence>
<protein>
    <recommendedName>
        <fullName evidence="3">HAT C-terminal dimerisation domain-containing protein</fullName>
    </recommendedName>
</protein>
<name>A0A067MUR3_BOTB1</name>
<evidence type="ECO:0000313" key="1">
    <source>
        <dbReference type="EMBL" id="KDQ18440.1"/>
    </source>
</evidence>
<reference evidence="2" key="1">
    <citation type="journal article" date="2014" name="Proc. Natl. Acad. Sci. U.S.A.">
        <title>Extensive sampling of basidiomycete genomes demonstrates inadequacy of the white-rot/brown-rot paradigm for wood decay fungi.</title>
        <authorList>
            <person name="Riley R."/>
            <person name="Salamov A.A."/>
            <person name="Brown D.W."/>
            <person name="Nagy L.G."/>
            <person name="Floudas D."/>
            <person name="Held B.W."/>
            <person name="Levasseur A."/>
            <person name="Lombard V."/>
            <person name="Morin E."/>
            <person name="Otillar R."/>
            <person name="Lindquist E.A."/>
            <person name="Sun H."/>
            <person name="LaButti K.M."/>
            <person name="Schmutz J."/>
            <person name="Jabbour D."/>
            <person name="Luo H."/>
            <person name="Baker S.E."/>
            <person name="Pisabarro A.G."/>
            <person name="Walton J.D."/>
            <person name="Blanchette R.A."/>
            <person name="Henrissat B."/>
            <person name="Martin F."/>
            <person name="Cullen D."/>
            <person name="Hibbett D.S."/>
            <person name="Grigoriev I.V."/>
        </authorList>
    </citation>
    <scope>NUCLEOTIDE SEQUENCE [LARGE SCALE GENOMIC DNA]</scope>
    <source>
        <strain evidence="2">FD-172 SS1</strain>
    </source>
</reference>
<evidence type="ECO:0000313" key="2">
    <source>
        <dbReference type="Proteomes" id="UP000027195"/>
    </source>
</evidence>
<dbReference type="OrthoDB" id="3268424at2759"/>
<dbReference type="AlphaFoldDB" id="A0A067MUR3"/>
<dbReference type="Proteomes" id="UP000027195">
    <property type="component" value="Unassembled WGS sequence"/>
</dbReference>
<accession>A0A067MUR3</accession>
<feature type="non-terminal residue" evidence="1">
    <location>
        <position position="1"/>
    </location>
</feature>
<dbReference type="HOGENOM" id="CLU_009123_16_0_1"/>
<evidence type="ECO:0008006" key="3">
    <source>
        <dbReference type="Google" id="ProtNLM"/>
    </source>
</evidence>
<gene>
    <name evidence="1" type="ORF">BOTBODRAFT_98247</name>
</gene>
<organism evidence="1 2">
    <name type="scientific">Botryobasidium botryosum (strain FD-172 SS1)</name>
    <dbReference type="NCBI Taxonomy" id="930990"/>
    <lineage>
        <taxon>Eukaryota</taxon>
        <taxon>Fungi</taxon>
        <taxon>Dikarya</taxon>
        <taxon>Basidiomycota</taxon>
        <taxon>Agaricomycotina</taxon>
        <taxon>Agaricomycetes</taxon>
        <taxon>Cantharellales</taxon>
        <taxon>Botryobasidiaceae</taxon>
        <taxon>Botryobasidium</taxon>
    </lineage>
</organism>
<proteinExistence type="predicted"/>
<dbReference type="InParanoid" id="A0A067MUR3"/>
<feature type="non-terminal residue" evidence="1">
    <location>
        <position position="57"/>
    </location>
</feature>
<dbReference type="EMBL" id="KL198021">
    <property type="protein sequence ID" value="KDQ18440.1"/>
    <property type="molecule type" value="Genomic_DNA"/>
</dbReference>
<keyword evidence="2" id="KW-1185">Reference proteome</keyword>